<dbReference type="GO" id="GO:0005737">
    <property type="term" value="C:cytoplasm"/>
    <property type="evidence" value="ECO:0007669"/>
    <property type="project" value="UniProtKB-SubCell"/>
</dbReference>
<protein>
    <submittedName>
        <fullName evidence="5">Uncharacterized protein</fullName>
    </submittedName>
</protein>
<evidence type="ECO:0000313" key="6">
    <source>
        <dbReference type="EMBL" id="MCL7040513.1"/>
    </source>
</evidence>
<accession>A0AA41RU23</accession>
<sequence>MCGLKERQANAMQYLQIQNILSDPLMRQVLRDFQEIPNAAESHLKRPEVIEKVQLVSAGIVQINMNMYWRMVIIL</sequence>
<proteinExistence type="predicted"/>
<comment type="caution">
    <text evidence="5">The sequence shown here is derived from an EMBL/GenBank/DDBJ whole genome shotgun (WGS) entry which is preliminary data.</text>
</comment>
<organism evidence="5 7">
    <name type="scientific">Papaver nudicaule</name>
    <name type="common">Iceland poppy</name>
    <dbReference type="NCBI Taxonomy" id="74823"/>
    <lineage>
        <taxon>Eukaryota</taxon>
        <taxon>Viridiplantae</taxon>
        <taxon>Streptophyta</taxon>
        <taxon>Embryophyta</taxon>
        <taxon>Tracheophyta</taxon>
        <taxon>Spermatophyta</taxon>
        <taxon>Magnoliopsida</taxon>
        <taxon>Ranunculales</taxon>
        <taxon>Papaveraceae</taxon>
        <taxon>Papaveroideae</taxon>
        <taxon>Papaver</taxon>
    </lineage>
</organism>
<keyword evidence="3" id="KW-0677">Repeat</keyword>
<name>A0AA41RU23_PAPNU</name>
<evidence type="ECO:0000256" key="2">
    <source>
        <dbReference type="ARBA" id="ARBA00022490"/>
    </source>
</evidence>
<keyword evidence="2" id="KW-0963">Cytoplasm</keyword>
<dbReference type="AlphaFoldDB" id="A0AA41RU23"/>
<keyword evidence="4" id="KW-0802">TPR repeat</keyword>
<dbReference type="FunFam" id="1.10.260.100:FF:000002">
    <property type="entry name" value="Stress-induced-phosphoprotein 1 (Hsp70/Hsp90-organizing)"/>
    <property type="match status" value="1"/>
</dbReference>
<evidence type="ECO:0000256" key="1">
    <source>
        <dbReference type="ARBA" id="ARBA00004496"/>
    </source>
</evidence>
<keyword evidence="7" id="KW-1185">Reference proteome</keyword>
<evidence type="ECO:0000256" key="4">
    <source>
        <dbReference type="ARBA" id="ARBA00022803"/>
    </source>
</evidence>
<comment type="subcellular location">
    <subcellularLocation>
        <location evidence="1">Cytoplasm</location>
    </subcellularLocation>
</comment>
<dbReference type="EMBL" id="JAJJMA010037788">
    <property type="protein sequence ID" value="MCL7024747.1"/>
    <property type="molecule type" value="Genomic_DNA"/>
</dbReference>
<dbReference type="Proteomes" id="UP001177140">
    <property type="component" value="Unassembled WGS sequence"/>
</dbReference>
<evidence type="ECO:0000313" key="5">
    <source>
        <dbReference type="EMBL" id="MCL7024747.1"/>
    </source>
</evidence>
<evidence type="ECO:0000313" key="7">
    <source>
        <dbReference type="Proteomes" id="UP001177140"/>
    </source>
</evidence>
<dbReference type="Gene3D" id="1.10.260.100">
    <property type="match status" value="1"/>
</dbReference>
<evidence type="ECO:0000256" key="3">
    <source>
        <dbReference type="ARBA" id="ARBA00022737"/>
    </source>
</evidence>
<gene>
    <name evidence="6" type="ORF">MKW94_000490</name>
    <name evidence="5" type="ORF">MKW94_018979</name>
</gene>
<dbReference type="EMBL" id="JAJJMA010213317">
    <property type="protein sequence ID" value="MCL7040513.1"/>
    <property type="molecule type" value="Genomic_DNA"/>
</dbReference>
<reference evidence="5" key="1">
    <citation type="submission" date="2022-03" db="EMBL/GenBank/DDBJ databases">
        <title>A functionally conserved STORR gene fusion in Papaver species that diverged 16.8 million years ago.</title>
        <authorList>
            <person name="Catania T."/>
        </authorList>
    </citation>
    <scope>NUCLEOTIDE SEQUENCE</scope>
    <source>
        <strain evidence="5">S-191538</strain>
    </source>
</reference>